<dbReference type="Pfam" id="PF08450">
    <property type="entry name" value="SGL"/>
    <property type="match status" value="1"/>
</dbReference>
<evidence type="ECO:0000259" key="3">
    <source>
        <dbReference type="Pfam" id="PF08450"/>
    </source>
</evidence>
<comment type="similarity">
    <text evidence="1">Belongs to the SMP-30/CGR1 family.</text>
</comment>
<gene>
    <name evidence="4" type="ORF">GGQ55_003465</name>
</gene>
<proteinExistence type="inferred from homology"/>
<keyword evidence="2" id="KW-0378">Hydrolase</keyword>
<feature type="domain" description="SMP-30/Gluconolactonase/LRE-like region" evidence="3">
    <location>
        <begin position="16"/>
        <end position="265"/>
    </location>
</feature>
<organism evidence="4 5">
    <name type="scientific">Petropleomorpha daqingensis</name>
    <dbReference type="NCBI Taxonomy" id="2026353"/>
    <lineage>
        <taxon>Bacteria</taxon>
        <taxon>Bacillati</taxon>
        <taxon>Actinomycetota</taxon>
        <taxon>Actinomycetes</taxon>
        <taxon>Geodermatophilales</taxon>
        <taxon>Geodermatophilaceae</taxon>
        <taxon>Petropleomorpha</taxon>
    </lineage>
</organism>
<comment type="caution">
    <text evidence="4">The sequence shown here is derived from an EMBL/GenBank/DDBJ whole genome shotgun (WGS) entry which is preliminary data.</text>
</comment>
<dbReference type="GO" id="GO:0016787">
    <property type="term" value="F:hydrolase activity"/>
    <property type="evidence" value="ECO:0007669"/>
    <property type="project" value="UniProtKB-KW"/>
</dbReference>
<dbReference type="AlphaFoldDB" id="A0A853CI53"/>
<evidence type="ECO:0000313" key="4">
    <source>
        <dbReference type="EMBL" id="NYJ07187.1"/>
    </source>
</evidence>
<name>A0A853CI53_9ACTN</name>
<dbReference type="InterPro" id="IPR011042">
    <property type="entry name" value="6-blade_b-propeller_TolB-like"/>
</dbReference>
<reference evidence="4 5" key="1">
    <citation type="submission" date="2020-07" db="EMBL/GenBank/DDBJ databases">
        <title>Sequencing the genomes of 1000 actinobacteria strains.</title>
        <authorList>
            <person name="Klenk H.-P."/>
        </authorList>
    </citation>
    <scope>NUCLEOTIDE SEQUENCE [LARGE SCALE GENOMIC DNA]</scope>
    <source>
        <strain evidence="4 5">DSM 104001</strain>
    </source>
</reference>
<evidence type="ECO:0000313" key="5">
    <source>
        <dbReference type="Proteomes" id="UP000541969"/>
    </source>
</evidence>
<evidence type="ECO:0000256" key="1">
    <source>
        <dbReference type="ARBA" id="ARBA00008853"/>
    </source>
</evidence>
<dbReference type="SUPFAM" id="SSF63829">
    <property type="entry name" value="Calcium-dependent phosphotriesterase"/>
    <property type="match status" value="1"/>
</dbReference>
<evidence type="ECO:0000256" key="2">
    <source>
        <dbReference type="ARBA" id="ARBA00022801"/>
    </source>
</evidence>
<protein>
    <submittedName>
        <fullName evidence="4">Sugar lactone lactonase YvrE</fullName>
    </submittedName>
</protein>
<dbReference type="Gene3D" id="2.120.10.30">
    <property type="entry name" value="TolB, C-terminal domain"/>
    <property type="match status" value="1"/>
</dbReference>
<keyword evidence="5" id="KW-1185">Reference proteome</keyword>
<dbReference type="PANTHER" id="PTHR47572">
    <property type="entry name" value="LIPOPROTEIN-RELATED"/>
    <property type="match status" value="1"/>
</dbReference>
<dbReference type="RefSeq" id="WP_179718852.1">
    <property type="nucleotide sequence ID" value="NZ_JACBZT010000001.1"/>
</dbReference>
<dbReference type="PANTHER" id="PTHR47572:SF4">
    <property type="entry name" value="LACTONASE DRP35"/>
    <property type="match status" value="1"/>
</dbReference>
<dbReference type="Proteomes" id="UP000541969">
    <property type="component" value="Unassembled WGS sequence"/>
</dbReference>
<sequence length="302" mass="31789">MTVSQTVVSIGHGFLEGPRWRDGRLYASDFFARTVLTFDGDGVRDVVCEVPGQPSGLGWSPDGVLHVVSMLDRRLLRLENGELTELADLSGLFPWHANDLIVDGSGRSYVGNFGWDEGTVDTIAATVIARVDPDGSVSTAATDLVFPNGMAITPDGATFLVAETFAARVTAFTIGDDGSLSDRRVWADFADGATFPTLTEAMASGAVLPDGIALHADGTLWVADAARQGVLRVAQGGEVLQRIGFGTRTAFAVAVGGPAADTLYACVAAPYRSANPSLDWQASLVRVDLDPVMADDAVWAGR</sequence>
<dbReference type="InterPro" id="IPR051262">
    <property type="entry name" value="SMP-30/CGR1_Lactonase"/>
</dbReference>
<dbReference type="EMBL" id="JACBZT010000001">
    <property type="protein sequence ID" value="NYJ07187.1"/>
    <property type="molecule type" value="Genomic_DNA"/>
</dbReference>
<dbReference type="InterPro" id="IPR013658">
    <property type="entry name" value="SGL"/>
</dbReference>
<accession>A0A853CI53</accession>